<feature type="compositionally biased region" description="Polar residues" evidence="1">
    <location>
        <begin position="342"/>
        <end position="355"/>
    </location>
</feature>
<dbReference type="AlphaFoldDB" id="A0AAF0DCA9"/>
<feature type="region of interest" description="Disordered" evidence="1">
    <location>
        <begin position="505"/>
        <end position="527"/>
    </location>
</feature>
<keyword evidence="3" id="KW-1185">Reference proteome</keyword>
<feature type="compositionally biased region" description="Basic and acidic residues" evidence="1">
    <location>
        <begin position="511"/>
        <end position="527"/>
    </location>
</feature>
<evidence type="ECO:0000313" key="2">
    <source>
        <dbReference type="EMBL" id="WEW55445.1"/>
    </source>
</evidence>
<protein>
    <submittedName>
        <fullName evidence="2">Uncharacterized protein</fullName>
    </submittedName>
</protein>
<organism evidence="2 3">
    <name type="scientific">Emydomyces testavorans</name>
    <dbReference type="NCBI Taxonomy" id="2070801"/>
    <lineage>
        <taxon>Eukaryota</taxon>
        <taxon>Fungi</taxon>
        <taxon>Dikarya</taxon>
        <taxon>Ascomycota</taxon>
        <taxon>Pezizomycotina</taxon>
        <taxon>Eurotiomycetes</taxon>
        <taxon>Eurotiomycetidae</taxon>
        <taxon>Onygenales</taxon>
        <taxon>Nannizziopsiaceae</taxon>
        <taxon>Emydomyces</taxon>
    </lineage>
</organism>
<accession>A0AAF0DCA9</accession>
<feature type="compositionally biased region" description="Low complexity" evidence="1">
    <location>
        <begin position="177"/>
        <end position="194"/>
    </location>
</feature>
<proteinExistence type="predicted"/>
<feature type="region of interest" description="Disordered" evidence="1">
    <location>
        <begin position="162"/>
        <end position="224"/>
    </location>
</feature>
<sequence>MVLLPCPRLQREVEVNAEDPEQCDASVSSHDITPETQCDDPALDEQALEIIFGQSNVTVGPSGTAPSMYSALTDMKHRQKGKLSLSLLTHKLREKLSRESWLSKKPSTNPDPPVRMELQIEARSSGQVVSASTDILASIAASDGGYDSDARNILTPQIVAQLATSPPGDNSNGPQGIISTIESTQESSQSSLQLGYDGTVSESFDPSGDDSTPSQSGQTLPLPDETIGLATTREELDISRYNTHKPQEIFERVQFVNSTPTRKSKFAREDDDSASLKAIKRPWPLEHSEATAPCYNEPSTYKKPNPASGSQVKRTLSFSVYSDRESQDIGSASSHKEENSRNKTLQTELKCNNASPGKGLRATRLLEGEEGQSSVHSTSLLSDNHSIRGLCPSTVLHIPRVRPRVSINQQEEPVTLREKSFPNLVQSRFIENLDDVFLDNATGLSTNEGTSNQQRHEIRKTSEGWLSGGKRLGYNYDFVAGKDVPSTQIQEECTVNQYVLVTPPSVTGASHDNEEISPEVEKDQGISELKLDTSTQEAPEGSHKKSSGLLERLGLFGKRKGRRLASTDSGLTDVMLSEVRDLNLHKPDVWQVFGDDEDGKQPRGNKRRLFLKRRKRASISNGTGCRVSEHNSPTSQKVTLQEGTGEKVANEVEIDSFGQLQNDNVTTTAYSDTEVRVREASPTRFSLATEQEASIDDGFTGKLGAPNSAEAWSQMYQNCVENPATEDELGSISSGGSDHAQYAQTFHDDCARSASSGASTRAQYARTILETIDENVGSNSTDLRESTLEFREGQLAAEVATREGLLRMVNDTLGEVSSG</sequence>
<feature type="compositionally biased region" description="Polar residues" evidence="1">
    <location>
        <begin position="162"/>
        <end position="174"/>
    </location>
</feature>
<evidence type="ECO:0000313" key="3">
    <source>
        <dbReference type="Proteomes" id="UP001219355"/>
    </source>
</evidence>
<feature type="compositionally biased region" description="Polar residues" evidence="1">
    <location>
        <begin position="200"/>
        <end position="219"/>
    </location>
</feature>
<feature type="region of interest" description="Disordered" evidence="1">
    <location>
        <begin position="289"/>
        <end position="358"/>
    </location>
</feature>
<feature type="compositionally biased region" description="Polar residues" evidence="1">
    <location>
        <begin position="630"/>
        <end position="642"/>
    </location>
</feature>
<dbReference type="Proteomes" id="UP001219355">
    <property type="component" value="Chromosome 1"/>
</dbReference>
<evidence type="ECO:0000256" key="1">
    <source>
        <dbReference type="SAM" id="MobiDB-lite"/>
    </source>
</evidence>
<reference evidence="2" key="1">
    <citation type="submission" date="2023-03" db="EMBL/GenBank/DDBJ databases">
        <title>Emydomyces testavorans Genome Sequence.</title>
        <authorList>
            <person name="Hoyer L."/>
        </authorList>
    </citation>
    <scope>NUCLEOTIDE SEQUENCE</scope>
    <source>
        <strain evidence="2">16-2883</strain>
    </source>
</reference>
<feature type="compositionally biased region" description="Polar residues" evidence="1">
    <location>
        <begin position="307"/>
        <end position="320"/>
    </location>
</feature>
<dbReference type="EMBL" id="CP120627">
    <property type="protein sequence ID" value="WEW55445.1"/>
    <property type="molecule type" value="Genomic_DNA"/>
</dbReference>
<gene>
    <name evidence="2" type="ORF">PRK78_000876</name>
</gene>
<feature type="region of interest" description="Disordered" evidence="1">
    <location>
        <begin position="620"/>
        <end position="643"/>
    </location>
</feature>
<name>A0AAF0DCA9_9EURO</name>